<dbReference type="Proteomes" id="UP001154282">
    <property type="component" value="Unassembled WGS sequence"/>
</dbReference>
<evidence type="ECO:0000313" key="2">
    <source>
        <dbReference type="EMBL" id="CAI0425628.1"/>
    </source>
</evidence>
<evidence type="ECO:0000313" key="3">
    <source>
        <dbReference type="Proteomes" id="UP001154282"/>
    </source>
</evidence>
<accession>A0AAV0KV57</accession>
<proteinExistence type="predicted"/>
<reference evidence="2" key="1">
    <citation type="submission" date="2022-08" db="EMBL/GenBank/DDBJ databases">
        <authorList>
            <person name="Gutierrez-Valencia J."/>
        </authorList>
    </citation>
    <scope>NUCLEOTIDE SEQUENCE</scope>
</reference>
<feature type="region of interest" description="Disordered" evidence="1">
    <location>
        <begin position="43"/>
        <end position="79"/>
    </location>
</feature>
<name>A0AAV0KV57_9ROSI</name>
<gene>
    <name evidence="2" type="ORF">LITE_LOCUS20482</name>
</gene>
<keyword evidence="3" id="KW-1185">Reference proteome</keyword>
<dbReference type="AlphaFoldDB" id="A0AAV0KV57"/>
<organism evidence="2 3">
    <name type="scientific">Linum tenue</name>
    <dbReference type="NCBI Taxonomy" id="586396"/>
    <lineage>
        <taxon>Eukaryota</taxon>
        <taxon>Viridiplantae</taxon>
        <taxon>Streptophyta</taxon>
        <taxon>Embryophyta</taxon>
        <taxon>Tracheophyta</taxon>
        <taxon>Spermatophyta</taxon>
        <taxon>Magnoliopsida</taxon>
        <taxon>eudicotyledons</taxon>
        <taxon>Gunneridae</taxon>
        <taxon>Pentapetalae</taxon>
        <taxon>rosids</taxon>
        <taxon>fabids</taxon>
        <taxon>Malpighiales</taxon>
        <taxon>Linaceae</taxon>
        <taxon>Linum</taxon>
    </lineage>
</organism>
<feature type="non-terminal residue" evidence="2">
    <location>
        <position position="1"/>
    </location>
</feature>
<protein>
    <submittedName>
        <fullName evidence="2">Uncharacterized protein</fullName>
    </submittedName>
</protein>
<evidence type="ECO:0000256" key="1">
    <source>
        <dbReference type="SAM" id="MobiDB-lite"/>
    </source>
</evidence>
<sequence length="120" mass="13714">TDIFFCFSLPSLFPATQLFFSLSLPSTETNNPLVSFSLSLYKNKKKKKQKGRIEEEEDAGSRRTRRRRNPHPTPPHLCSPSLFSLLSDVVSFSLCDLKSPKSPMKRQTCQGRRVIRRLVG</sequence>
<comment type="caution">
    <text evidence="2">The sequence shown here is derived from an EMBL/GenBank/DDBJ whole genome shotgun (WGS) entry which is preliminary data.</text>
</comment>
<dbReference type="EMBL" id="CAMGYJ010000005">
    <property type="protein sequence ID" value="CAI0425628.1"/>
    <property type="molecule type" value="Genomic_DNA"/>
</dbReference>